<evidence type="ECO:0000256" key="8">
    <source>
        <dbReference type="ARBA" id="ARBA00023264"/>
    </source>
</evidence>
<feature type="active site" description="Proton acceptor" evidence="13 14">
    <location>
        <position position="189"/>
    </location>
</feature>
<feature type="binding site" evidence="13">
    <location>
        <position position="136"/>
    </location>
    <ligand>
        <name>sn-glycerol 3-phosphate</name>
        <dbReference type="ChEBI" id="CHEBI:57597"/>
    </ligand>
</feature>
<evidence type="ECO:0000256" key="15">
    <source>
        <dbReference type="PIRSR" id="PIRSR000114-2"/>
    </source>
</evidence>
<dbReference type="GO" id="GO:0051287">
    <property type="term" value="F:NAD binding"/>
    <property type="evidence" value="ECO:0007669"/>
    <property type="project" value="InterPro"/>
</dbReference>
<evidence type="ECO:0000256" key="7">
    <source>
        <dbReference type="ARBA" id="ARBA00023209"/>
    </source>
</evidence>
<keyword evidence="3 13" id="KW-0521">NADP</keyword>
<evidence type="ECO:0000256" key="6">
    <source>
        <dbReference type="ARBA" id="ARBA00023098"/>
    </source>
</evidence>
<feature type="binding site" evidence="13">
    <location>
        <position position="279"/>
    </location>
    <ligand>
        <name>NADPH</name>
        <dbReference type="ChEBI" id="CHEBI:57783"/>
    </ligand>
</feature>
<comment type="catalytic activity">
    <reaction evidence="13">
        <text>sn-glycerol 3-phosphate + NAD(+) = dihydroxyacetone phosphate + NADH + H(+)</text>
        <dbReference type="Rhea" id="RHEA:11092"/>
        <dbReference type="ChEBI" id="CHEBI:15378"/>
        <dbReference type="ChEBI" id="CHEBI:57540"/>
        <dbReference type="ChEBI" id="CHEBI:57597"/>
        <dbReference type="ChEBI" id="CHEBI:57642"/>
        <dbReference type="ChEBI" id="CHEBI:57945"/>
        <dbReference type="EC" id="1.1.1.94"/>
    </reaction>
</comment>
<dbReference type="Proteomes" id="UP001286174">
    <property type="component" value="Unassembled WGS sequence"/>
</dbReference>
<proteinExistence type="inferred from homology"/>
<keyword evidence="2 13" id="KW-0444">Lipid biosynthesis</keyword>
<keyword evidence="21" id="KW-1185">Reference proteome</keyword>
<dbReference type="InterPro" id="IPR008927">
    <property type="entry name" value="6-PGluconate_DH-like_C_sf"/>
</dbReference>
<dbReference type="InterPro" id="IPR036291">
    <property type="entry name" value="NAD(P)-bd_dom_sf"/>
</dbReference>
<name>A0AB35U3S7_9FIRM</name>
<dbReference type="GO" id="GO:0047952">
    <property type="term" value="F:glycerol-3-phosphate dehydrogenase [NAD(P)+] activity"/>
    <property type="evidence" value="ECO:0007669"/>
    <property type="project" value="UniProtKB-UniRule"/>
</dbReference>
<dbReference type="EMBL" id="JALBUR010000006">
    <property type="protein sequence ID" value="MDX8419231.1"/>
    <property type="molecule type" value="Genomic_DNA"/>
</dbReference>
<gene>
    <name evidence="13" type="primary">gpsA</name>
    <name evidence="20" type="ORF">MOZ60_03885</name>
</gene>
<feature type="binding site" evidence="13">
    <location>
        <position position="242"/>
    </location>
    <ligand>
        <name>sn-glycerol 3-phosphate</name>
        <dbReference type="ChEBI" id="CHEBI:57597"/>
    </ligand>
</feature>
<keyword evidence="6 13" id="KW-0443">Lipid metabolism</keyword>
<dbReference type="SUPFAM" id="SSF48179">
    <property type="entry name" value="6-phosphogluconate dehydrogenase C-terminal domain-like"/>
    <property type="match status" value="1"/>
</dbReference>
<dbReference type="GO" id="GO:0006650">
    <property type="term" value="P:glycerophospholipid metabolic process"/>
    <property type="evidence" value="ECO:0007669"/>
    <property type="project" value="UniProtKB-UniRule"/>
</dbReference>
<comment type="caution">
    <text evidence="13">Lacks conserved residue(s) required for the propagation of feature annotation.</text>
</comment>
<organism evidence="20 21">
    <name type="scientific">Grylomicrobium aquisgranensis</name>
    <dbReference type="NCBI Taxonomy" id="2926318"/>
    <lineage>
        <taxon>Bacteria</taxon>
        <taxon>Bacillati</taxon>
        <taxon>Bacillota</taxon>
        <taxon>Erysipelotrichia</taxon>
        <taxon>Erysipelotrichales</taxon>
        <taxon>Erysipelotrichaceae</taxon>
        <taxon>Grylomicrobium</taxon>
    </lineage>
</organism>
<dbReference type="SUPFAM" id="SSF51735">
    <property type="entry name" value="NAD(P)-binding Rossmann-fold domains"/>
    <property type="match status" value="1"/>
</dbReference>
<feature type="binding site" evidence="16">
    <location>
        <position position="138"/>
    </location>
    <ligand>
        <name>NAD(+)</name>
        <dbReference type="ChEBI" id="CHEBI:57540"/>
    </ligand>
</feature>
<feature type="binding site" evidence="13">
    <location>
        <position position="134"/>
    </location>
    <ligand>
        <name>sn-glycerol 3-phosphate</name>
        <dbReference type="ChEBI" id="CHEBI:57597"/>
    </ligand>
</feature>
<dbReference type="EC" id="1.1.1.94" evidence="10 13"/>
<evidence type="ECO:0000256" key="5">
    <source>
        <dbReference type="ARBA" id="ARBA00023027"/>
    </source>
</evidence>
<feature type="binding site" evidence="13">
    <location>
        <position position="31"/>
    </location>
    <ligand>
        <name>NADPH</name>
        <dbReference type="ChEBI" id="CHEBI:57783"/>
    </ligand>
</feature>
<dbReference type="InterPro" id="IPR006109">
    <property type="entry name" value="G3P_DH_NAD-dep_C"/>
</dbReference>
<dbReference type="PANTHER" id="PTHR11728">
    <property type="entry name" value="GLYCEROL-3-PHOSPHATE DEHYDROGENASE"/>
    <property type="match status" value="1"/>
</dbReference>
<feature type="binding site" evidence="13">
    <location>
        <position position="253"/>
    </location>
    <ligand>
        <name>NADPH</name>
        <dbReference type="ChEBI" id="CHEBI:57783"/>
    </ligand>
</feature>
<dbReference type="NCBIfam" id="NF000942">
    <property type="entry name" value="PRK00094.1-4"/>
    <property type="match status" value="1"/>
</dbReference>
<dbReference type="InterPro" id="IPR013328">
    <property type="entry name" value="6PGD_dom2"/>
</dbReference>
<dbReference type="InterPro" id="IPR011128">
    <property type="entry name" value="G3P_DH_NAD-dep_N"/>
</dbReference>
<dbReference type="GO" id="GO:0008654">
    <property type="term" value="P:phospholipid biosynthetic process"/>
    <property type="evidence" value="ECO:0007669"/>
    <property type="project" value="UniProtKB-KW"/>
</dbReference>
<dbReference type="Pfam" id="PF01210">
    <property type="entry name" value="NAD_Gly3P_dh_N"/>
    <property type="match status" value="1"/>
</dbReference>
<feature type="domain" description="Glycerol-3-phosphate dehydrogenase NAD-dependent C-terminal" evidence="19">
    <location>
        <begin position="178"/>
        <end position="316"/>
    </location>
</feature>
<dbReference type="PRINTS" id="PR00077">
    <property type="entry name" value="GPDHDRGNASE"/>
</dbReference>
<feature type="binding site" evidence="16">
    <location>
        <begin position="7"/>
        <end position="12"/>
    </location>
    <ligand>
        <name>NAD(+)</name>
        <dbReference type="ChEBI" id="CHEBI:57540"/>
    </ligand>
</feature>
<feature type="binding site" evidence="15">
    <location>
        <begin position="253"/>
        <end position="254"/>
    </location>
    <ligand>
        <name>substrate</name>
    </ligand>
</feature>
<evidence type="ECO:0000313" key="21">
    <source>
        <dbReference type="Proteomes" id="UP001286174"/>
    </source>
</evidence>
<dbReference type="Gene3D" id="3.40.50.720">
    <property type="entry name" value="NAD(P)-binding Rossmann-like Domain"/>
    <property type="match status" value="1"/>
</dbReference>
<dbReference type="RefSeq" id="WP_370595719.1">
    <property type="nucleotide sequence ID" value="NZ_JALBUR010000006.1"/>
</dbReference>
<dbReference type="Gene3D" id="1.10.1040.10">
    <property type="entry name" value="N-(1-d-carboxylethyl)-l-norvaline Dehydrogenase, domain 2"/>
    <property type="match status" value="1"/>
</dbReference>
<evidence type="ECO:0000256" key="3">
    <source>
        <dbReference type="ARBA" id="ARBA00022857"/>
    </source>
</evidence>
<sequence>MKAAVLGTGSWGTALAQVLADNGNETVLWGRNQQETDDINLNHHNMKAFPDPLNPSLTASTDMHCIQDADLLLAAVPTSAIETVLNQAIACLDHPVIVINVAKGFHPVTHERMSVFIRRIMPAQYVKAIVSLIGPSHAEEVIQRKLTAINAVSEDEGAARIIQQLFSNDYFRVYRNTDVIGTEIGAALKNIMAIASGILEGIGQGDNARAALMTRGLAEMERYGVAFGAHPETFLGLDGVGDLIVTCTSRLSRNFMAGYQIGIENSADHFMKTNTKTVEGLSACRIVYEEAKERHIDMPITTAVYHVLYENGIPDQEITALMHRDLKSEEQR</sequence>
<comment type="function">
    <text evidence="13">Catalyzes the reduction of the glycolytic intermediate dihydroxyacetone phosphate (DHAP) to sn-glycerol 3-phosphate (G3P), the key precursor for phospholipid synthesis.</text>
</comment>
<dbReference type="GO" id="GO:0046168">
    <property type="term" value="P:glycerol-3-phosphate catabolic process"/>
    <property type="evidence" value="ECO:0007669"/>
    <property type="project" value="InterPro"/>
</dbReference>
<evidence type="ECO:0000256" key="11">
    <source>
        <dbReference type="ARBA" id="ARBA00069372"/>
    </source>
</evidence>
<feature type="binding site" evidence="13">
    <location>
        <position position="11"/>
    </location>
    <ligand>
        <name>NADPH</name>
        <dbReference type="ChEBI" id="CHEBI:57783"/>
    </ligand>
</feature>
<feature type="binding site" evidence="13">
    <location>
        <position position="252"/>
    </location>
    <ligand>
        <name>sn-glycerol 3-phosphate</name>
        <dbReference type="ChEBI" id="CHEBI:57597"/>
    </ligand>
</feature>
<keyword evidence="13" id="KW-0547">Nucleotide-binding</keyword>
<comment type="similarity">
    <text evidence="1 13 17">Belongs to the NAD-dependent glycerol-3-phosphate dehydrogenase family.</text>
</comment>
<keyword evidence="5 13" id="KW-0520">NAD</keyword>
<dbReference type="NCBIfam" id="NF000940">
    <property type="entry name" value="PRK00094.1-2"/>
    <property type="match status" value="1"/>
</dbReference>
<dbReference type="FunFam" id="1.10.1040.10:FF:000001">
    <property type="entry name" value="Glycerol-3-phosphate dehydrogenase [NAD(P)+]"/>
    <property type="match status" value="1"/>
</dbReference>
<keyword evidence="13" id="KW-0963">Cytoplasm</keyword>
<feature type="binding site" evidence="13">
    <location>
        <position position="254"/>
    </location>
    <ligand>
        <name>sn-glycerol 3-phosphate</name>
        <dbReference type="ChEBI" id="CHEBI:57597"/>
    </ligand>
</feature>
<feature type="binding site" evidence="16">
    <location>
        <position position="276"/>
    </location>
    <ligand>
        <name>NAD(+)</name>
        <dbReference type="ChEBI" id="CHEBI:57540"/>
    </ligand>
</feature>
<dbReference type="FunFam" id="3.40.50.720:FF:000019">
    <property type="entry name" value="Glycerol-3-phosphate dehydrogenase [NAD(P)+]"/>
    <property type="match status" value="1"/>
</dbReference>
<keyword evidence="8 13" id="KW-1208">Phospholipid metabolism</keyword>
<evidence type="ECO:0000256" key="13">
    <source>
        <dbReference type="HAMAP-Rule" id="MF_00394"/>
    </source>
</evidence>
<feature type="binding site" evidence="13">
    <location>
        <position position="103"/>
    </location>
    <ligand>
        <name>sn-glycerol 3-phosphate</name>
        <dbReference type="ChEBI" id="CHEBI:57597"/>
    </ligand>
</feature>
<feature type="binding site" evidence="15">
    <location>
        <position position="103"/>
    </location>
    <ligand>
        <name>substrate</name>
    </ligand>
</feature>
<evidence type="ECO:0000256" key="4">
    <source>
        <dbReference type="ARBA" id="ARBA00023002"/>
    </source>
</evidence>
<evidence type="ECO:0000256" key="2">
    <source>
        <dbReference type="ARBA" id="ARBA00022516"/>
    </source>
</evidence>
<evidence type="ECO:0000256" key="16">
    <source>
        <dbReference type="PIRSR" id="PIRSR000114-3"/>
    </source>
</evidence>
<keyword evidence="4 13" id="KW-0560">Oxidoreductase</keyword>
<feature type="binding site" evidence="13">
    <location>
        <position position="10"/>
    </location>
    <ligand>
        <name>NADPH</name>
        <dbReference type="ChEBI" id="CHEBI:57783"/>
    </ligand>
</feature>
<feature type="domain" description="Glycerol-3-phosphate dehydrogenase NAD-dependent N-terminal" evidence="18">
    <location>
        <begin position="2"/>
        <end position="157"/>
    </location>
</feature>
<dbReference type="AlphaFoldDB" id="A0AB35U3S7"/>
<reference evidence="20 21" key="1">
    <citation type="submission" date="2022-03" db="EMBL/GenBank/DDBJ databases">
        <title>Novel taxa within the pig intestine.</title>
        <authorList>
            <person name="Wylensek D."/>
            <person name="Bishof K."/>
            <person name="Afrizal A."/>
            <person name="Clavel T."/>
        </authorList>
    </citation>
    <scope>NUCLEOTIDE SEQUENCE [LARGE SCALE GENOMIC DNA]</scope>
    <source>
        <strain evidence="20 21">CLA-KB-P133</strain>
    </source>
</reference>
<dbReference type="Pfam" id="PF07479">
    <property type="entry name" value="NAD_Gly3P_dh_C"/>
    <property type="match status" value="1"/>
</dbReference>
<evidence type="ECO:0000313" key="20">
    <source>
        <dbReference type="EMBL" id="MDX8419231.1"/>
    </source>
</evidence>
<evidence type="ECO:0000256" key="14">
    <source>
        <dbReference type="PIRSR" id="PIRSR000114-1"/>
    </source>
</evidence>
<keyword evidence="7 13" id="KW-0594">Phospholipid biosynthesis</keyword>
<feature type="binding site" evidence="13">
    <location>
        <position position="253"/>
    </location>
    <ligand>
        <name>sn-glycerol 3-phosphate</name>
        <dbReference type="ChEBI" id="CHEBI:57597"/>
    </ligand>
</feature>
<comment type="caution">
    <text evidence="20">The sequence shown here is derived from an EMBL/GenBank/DDBJ whole genome shotgun (WGS) entry which is preliminary data.</text>
</comment>
<feature type="binding site" evidence="13">
    <location>
        <position position="189"/>
    </location>
    <ligand>
        <name>sn-glycerol 3-phosphate</name>
        <dbReference type="ChEBI" id="CHEBI:57597"/>
    </ligand>
</feature>
<feature type="binding site" evidence="16">
    <location>
        <position position="253"/>
    </location>
    <ligand>
        <name>NAD(+)</name>
        <dbReference type="ChEBI" id="CHEBI:57540"/>
    </ligand>
</feature>
<evidence type="ECO:0000256" key="12">
    <source>
        <dbReference type="ARBA" id="ARBA00080511"/>
    </source>
</evidence>
<dbReference type="GO" id="GO:0005829">
    <property type="term" value="C:cytosol"/>
    <property type="evidence" value="ECO:0007669"/>
    <property type="project" value="TreeGrafter"/>
</dbReference>
<evidence type="ECO:0000256" key="10">
    <source>
        <dbReference type="ARBA" id="ARBA00066687"/>
    </source>
</evidence>
<dbReference type="GO" id="GO:0005975">
    <property type="term" value="P:carbohydrate metabolic process"/>
    <property type="evidence" value="ECO:0007669"/>
    <property type="project" value="InterPro"/>
</dbReference>
<feature type="binding site" evidence="13">
    <location>
        <position position="103"/>
    </location>
    <ligand>
        <name>NADPH</name>
        <dbReference type="ChEBI" id="CHEBI:57783"/>
    </ligand>
</feature>
<evidence type="ECO:0000259" key="19">
    <source>
        <dbReference type="Pfam" id="PF07479"/>
    </source>
</evidence>
<evidence type="ECO:0000259" key="18">
    <source>
        <dbReference type="Pfam" id="PF01210"/>
    </source>
</evidence>
<protein>
    <recommendedName>
        <fullName evidence="11 13">Glycerol-3-phosphate dehydrogenase [NAD(P)+]</fullName>
        <ecNumber evidence="10 13">1.1.1.94</ecNumber>
    </recommendedName>
    <alternativeName>
        <fullName evidence="13">NAD(P)(+)-dependent glycerol-3-phosphate dehydrogenase</fullName>
    </alternativeName>
    <alternativeName>
        <fullName evidence="12 13">NAD(P)H-dependent dihydroxyacetone-phosphate reductase</fullName>
    </alternativeName>
</protein>
<comment type="pathway">
    <text evidence="13">Membrane lipid metabolism; glycerophospholipid metabolism.</text>
</comment>
<comment type="subcellular location">
    <subcellularLocation>
        <location evidence="13">Cytoplasm</location>
    </subcellularLocation>
</comment>
<evidence type="ECO:0000256" key="9">
    <source>
        <dbReference type="ARBA" id="ARBA00052716"/>
    </source>
</evidence>
<evidence type="ECO:0000256" key="1">
    <source>
        <dbReference type="ARBA" id="ARBA00011009"/>
    </source>
</evidence>
<dbReference type="PROSITE" id="PS00957">
    <property type="entry name" value="NAD_G3PDH"/>
    <property type="match status" value="1"/>
</dbReference>
<dbReference type="HAMAP" id="MF_00394">
    <property type="entry name" value="NAD_Glyc3P_dehydrog"/>
    <property type="match status" value="1"/>
</dbReference>
<dbReference type="InterPro" id="IPR006168">
    <property type="entry name" value="G3P_DH_NAD-dep"/>
</dbReference>
<dbReference type="GO" id="GO:0046167">
    <property type="term" value="P:glycerol-3-phosphate biosynthetic process"/>
    <property type="evidence" value="ECO:0007669"/>
    <property type="project" value="UniProtKB-UniRule"/>
</dbReference>
<evidence type="ECO:0000256" key="17">
    <source>
        <dbReference type="RuleBase" id="RU000437"/>
    </source>
</evidence>
<dbReference type="PIRSF" id="PIRSF000114">
    <property type="entry name" value="Glycerol-3-P_dh"/>
    <property type="match status" value="1"/>
</dbReference>
<comment type="catalytic activity">
    <reaction evidence="9">
        <text>sn-glycerol 3-phosphate + NADP(+) = dihydroxyacetone phosphate + NADPH + H(+)</text>
        <dbReference type="Rhea" id="RHEA:11096"/>
        <dbReference type="ChEBI" id="CHEBI:15378"/>
        <dbReference type="ChEBI" id="CHEBI:57597"/>
        <dbReference type="ChEBI" id="CHEBI:57642"/>
        <dbReference type="ChEBI" id="CHEBI:57783"/>
        <dbReference type="ChEBI" id="CHEBI:58349"/>
        <dbReference type="EC" id="1.1.1.94"/>
    </reaction>
    <physiologicalReaction direction="right-to-left" evidence="9">
        <dbReference type="Rhea" id="RHEA:11098"/>
    </physiologicalReaction>
</comment>
<dbReference type="PANTHER" id="PTHR11728:SF1">
    <property type="entry name" value="GLYCEROL-3-PHOSPHATE DEHYDROGENASE [NAD(+)] 2, CHLOROPLASTIC"/>
    <property type="match status" value="1"/>
</dbReference>
<accession>A0AB35U3S7</accession>
<feature type="binding site" evidence="13">
    <location>
        <position position="138"/>
    </location>
    <ligand>
        <name>NADPH</name>
        <dbReference type="ChEBI" id="CHEBI:57783"/>
    </ligand>
</feature>